<proteinExistence type="predicted"/>
<feature type="compositionally biased region" description="Basic residues" evidence="1">
    <location>
        <begin position="639"/>
        <end position="648"/>
    </location>
</feature>
<sequence length="722" mass="80973">MFKNQVYEHVESGQRIRILDLEQPTQTVWTFNLGEPKALPRAYAADDLRTAIADAGFTLVTGEPSKNLLKRSAAAIQRRDAAYACIEPLVRTTEIFDPAKRSALVKARAEELNCSQQTIYKYLRTWWREGQSKNALLPNFHRIGSIGGVTGNRGRPPIYLDRPIYQMTETDHTAVEVVLKRYYLKSDHQAGNQKGGDETATLDATFQRLLENSFSYADSEGVRHILPYGERPSEAQFRRAAGKFLPKELTIRARKGDSAFELTHRAKLGSLRHQTYTVGDVYEIDSTVADVFLVHPDDRSKIVGKPAIYLIRDRKSGLCVGWYVGLESASWLAAMHAIKSITEDKAEVCKRYGLPYSPSDWPAHGAFPKEFAADRGPEMVSKASAQLADGLESTILNLPKGRGDWKPHVECGFKQTQRSMADSTPGYVPPETFGKRQVRDYSQGAALTLEEFTREFLAALIRTNRTPMAGYNLTPNYVLDGMQPTPINIWNAEIRDRAGLLSHHSEEEVRFALLPRAEATVTREGIRLGDCFYTANQAVREGWFVAAGNGSFHVTVSFDRRLVDSIYVHDRHDPERYFVAHLLDKCSHYRGRSAAEVESLKFLREVLRQEGRHTKRQLQSDFHAIVDPMVKEAVSRTKVAAKGKSRSARKGDTVAARADVLTRQRQSEARIGPDPGPDEESAAVIPLPRATSPEPARPVPEAQPQPATKSRQQRYQELMDGN</sequence>
<dbReference type="AlphaFoldDB" id="A0A1N6N798"/>
<keyword evidence="4" id="KW-1185">Reference proteome</keyword>
<organism evidence="3 4">
    <name type="scientific">Aromatoleum tolulyticum</name>
    <dbReference type="NCBI Taxonomy" id="34027"/>
    <lineage>
        <taxon>Bacteria</taxon>
        <taxon>Pseudomonadati</taxon>
        <taxon>Pseudomonadota</taxon>
        <taxon>Betaproteobacteria</taxon>
        <taxon>Rhodocyclales</taxon>
        <taxon>Rhodocyclaceae</taxon>
        <taxon>Aromatoleum</taxon>
    </lineage>
</organism>
<evidence type="ECO:0000313" key="3">
    <source>
        <dbReference type="EMBL" id="SIP87892.1"/>
    </source>
</evidence>
<feature type="domain" description="Transposase-like Mu C-terminal" evidence="2">
    <location>
        <begin position="511"/>
        <end position="572"/>
    </location>
</feature>
<accession>A0A1N6N798</accession>
<dbReference type="RefSeq" id="WP_076600176.1">
    <property type="nucleotide sequence ID" value="NZ_FTMD01000001.1"/>
</dbReference>
<reference evidence="4" key="1">
    <citation type="submission" date="2017-01" db="EMBL/GenBank/DDBJ databases">
        <authorList>
            <person name="Varghese N."/>
            <person name="Submissions S."/>
        </authorList>
    </citation>
    <scope>NUCLEOTIDE SEQUENCE [LARGE SCALE GENOMIC DNA]</scope>
    <source>
        <strain evidence="4">ATCC 51758</strain>
    </source>
</reference>
<dbReference type="STRING" id="34027.SAMN05421829_101136"/>
<evidence type="ECO:0000313" key="4">
    <source>
        <dbReference type="Proteomes" id="UP000186819"/>
    </source>
</evidence>
<dbReference type="SUPFAM" id="SSF53098">
    <property type="entry name" value="Ribonuclease H-like"/>
    <property type="match status" value="1"/>
</dbReference>
<evidence type="ECO:0000256" key="1">
    <source>
        <dbReference type="SAM" id="MobiDB-lite"/>
    </source>
</evidence>
<name>A0A1N6N798_9RHOO</name>
<gene>
    <name evidence="3" type="ORF">SAMN05421829_101136</name>
</gene>
<dbReference type="GO" id="GO:0003676">
    <property type="term" value="F:nucleic acid binding"/>
    <property type="evidence" value="ECO:0007669"/>
    <property type="project" value="InterPro"/>
</dbReference>
<protein>
    <submittedName>
        <fullName evidence="3">Mu transposase, C-terminal</fullName>
    </submittedName>
</protein>
<dbReference type="InterPro" id="IPR015378">
    <property type="entry name" value="Transposase-like_Mu_C"/>
</dbReference>
<dbReference type="Pfam" id="PF09299">
    <property type="entry name" value="Mu-transpos_C"/>
    <property type="match status" value="1"/>
</dbReference>
<dbReference type="InterPro" id="IPR012337">
    <property type="entry name" value="RNaseH-like_sf"/>
</dbReference>
<evidence type="ECO:0000259" key="2">
    <source>
        <dbReference type="Pfam" id="PF09299"/>
    </source>
</evidence>
<feature type="compositionally biased region" description="Polar residues" evidence="1">
    <location>
        <begin position="705"/>
        <end position="715"/>
    </location>
</feature>
<dbReference type="Proteomes" id="UP000186819">
    <property type="component" value="Unassembled WGS sequence"/>
</dbReference>
<dbReference type="EMBL" id="FTMD01000001">
    <property type="protein sequence ID" value="SIP87892.1"/>
    <property type="molecule type" value="Genomic_DNA"/>
</dbReference>
<dbReference type="Gene3D" id="3.30.420.10">
    <property type="entry name" value="Ribonuclease H-like superfamily/Ribonuclease H"/>
    <property type="match status" value="1"/>
</dbReference>
<feature type="region of interest" description="Disordered" evidence="1">
    <location>
        <begin position="637"/>
        <end position="722"/>
    </location>
</feature>
<dbReference type="OrthoDB" id="5439087at2"/>
<dbReference type="InterPro" id="IPR036397">
    <property type="entry name" value="RNaseH_sf"/>
</dbReference>